<name>A0A0S7WGP3_UNCT6</name>
<dbReference type="AlphaFoldDB" id="A0A0S7WGP3"/>
<comment type="caution">
    <text evidence="2">The sequence shown here is derived from an EMBL/GenBank/DDBJ whole genome shotgun (WGS) entry which is preliminary data.</text>
</comment>
<dbReference type="PROSITE" id="PS51658">
    <property type="entry name" value="BFN"/>
    <property type="match status" value="1"/>
</dbReference>
<dbReference type="GO" id="GO:0004518">
    <property type="term" value="F:nuclease activity"/>
    <property type="evidence" value="ECO:0007669"/>
    <property type="project" value="InterPro"/>
</dbReference>
<proteinExistence type="predicted"/>
<dbReference type="Pfam" id="PF02577">
    <property type="entry name" value="BFN_dom"/>
    <property type="match status" value="1"/>
</dbReference>
<evidence type="ECO:0000259" key="1">
    <source>
        <dbReference type="PROSITE" id="PS51658"/>
    </source>
</evidence>
<evidence type="ECO:0000313" key="3">
    <source>
        <dbReference type="Proteomes" id="UP000051124"/>
    </source>
</evidence>
<gene>
    <name evidence="2" type="ORF">AMJ40_05760</name>
</gene>
<dbReference type="InterPro" id="IPR003729">
    <property type="entry name" value="Bi_nuclease_dom"/>
</dbReference>
<evidence type="ECO:0000313" key="2">
    <source>
        <dbReference type="EMBL" id="KPJ49341.1"/>
    </source>
</evidence>
<dbReference type="EMBL" id="LIZT01000063">
    <property type="protein sequence ID" value="KPJ49341.1"/>
    <property type="molecule type" value="Genomic_DNA"/>
</dbReference>
<organism evidence="2 3">
    <name type="scientific">candidate division TA06 bacterium DG_26</name>
    <dbReference type="NCBI Taxonomy" id="1703771"/>
    <lineage>
        <taxon>Bacteria</taxon>
        <taxon>Bacteria division TA06</taxon>
    </lineage>
</organism>
<dbReference type="SUPFAM" id="SSF103256">
    <property type="entry name" value="Hypothetical protein TM0160"/>
    <property type="match status" value="1"/>
</dbReference>
<dbReference type="Proteomes" id="UP000051124">
    <property type="component" value="Unassembled WGS sequence"/>
</dbReference>
<protein>
    <recommendedName>
        <fullName evidence="1">BFN domain-containing protein</fullName>
    </recommendedName>
</protein>
<sequence length="163" mass="18084">MAEVVVSALALDATNTPVVLLKEIEGDRVLPIWIGYAEANAIDMVLQGKRSERPLTHDLMKTILAALHVKVTRILISELKDNTFYAKIFLESDGSVLSIDARPSDSIALALRIRAPIHVADEVLQSSGTSIKLDEKTKARVLRNYLKQLDLEDFGKYELDSPE</sequence>
<dbReference type="PANTHER" id="PTHR15160:SF1">
    <property type="entry name" value="VON HIPPEL-LINDAU DISEASE TUMOR SUPPRESSOR"/>
    <property type="match status" value="1"/>
</dbReference>
<accession>A0A0S7WGP3</accession>
<dbReference type="Gene3D" id="3.10.690.10">
    <property type="entry name" value="Bifunctional nuclease domain"/>
    <property type="match status" value="1"/>
</dbReference>
<feature type="domain" description="BFN" evidence="1">
    <location>
        <begin position="1"/>
        <end position="131"/>
    </location>
</feature>
<dbReference type="PANTHER" id="PTHR15160">
    <property type="entry name" value="VON HIPPEL-LINDAU PROTEIN"/>
    <property type="match status" value="1"/>
</dbReference>
<dbReference type="PATRIC" id="fig|1703771.3.peg.395"/>
<dbReference type="InterPro" id="IPR036104">
    <property type="entry name" value="BFN_sf"/>
</dbReference>
<reference evidence="2 3" key="1">
    <citation type="journal article" date="2015" name="Microbiome">
        <title>Genomic resolution of linkages in carbon, nitrogen, and sulfur cycling among widespread estuary sediment bacteria.</title>
        <authorList>
            <person name="Baker B.J."/>
            <person name="Lazar C.S."/>
            <person name="Teske A.P."/>
            <person name="Dick G.J."/>
        </authorList>
    </citation>
    <scope>NUCLEOTIDE SEQUENCE [LARGE SCALE GENOMIC DNA]</scope>
    <source>
        <strain evidence="2">DG_26</strain>
    </source>
</reference>